<dbReference type="GO" id="GO:0000155">
    <property type="term" value="F:phosphorelay sensor kinase activity"/>
    <property type="evidence" value="ECO:0007669"/>
    <property type="project" value="InterPro"/>
</dbReference>
<accession>A0A9D2BGT8</accession>
<dbReference type="InterPro" id="IPR005467">
    <property type="entry name" value="His_kinase_dom"/>
</dbReference>
<dbReference type="Gene3D" id="3.30.565.10">
    <property type="entry name" value="Histidine kinase-like ATPase, C-terminal domain"/>
    <property type="match status" value="1"/>
</dbReference>
<dbReference type="EC" id="2.7.13.3" evidence="2"/>
<dbReference type="PRINTS" id="PR00344">
    <property type="entry name" value="BCTRLSENSOR"/>
</dbReference>
<evidence type="ECO:0000256" key="1">
    <source>
        <dbReference type="ARBA" id="ARBA00000085"/>
    </source>
</evidence>
<dbReference type="EMBL" id="DXEL01000075">
    <property type="protein sequence ID" value="HIX75538.1"/>
    <property type="molecule type" value="Genomic_DNA"/>
</dbReference>
<dbReference type="Gene3D" id="1.10.287.130">
    <property type="match status" value="1"/>
</dbReference>
<dbReference type="InterPro" id="IPR003594">
    <property type="entry name" value="HATPase_dom"/>
</dbReference>
<feature type="domain" description="Histidine kinase" evidence="4">
    <location>
        <begin position="31"/>
        <end position="284"/>
    </location>
</feature>
<dbReference type="InterPro" id="IPR004358">
    <property type="entry name" value="Sig_transdc_His_kin-like_C"/>
</dbReference>
<dbReference type="AlphaFoldDB" id="A0A9D2BGT8"/>
<comment type="catalytic activity">
    <reaction evidence="1">
        <text>ATP + protein L-histidine = ADP + protein N-phospho-L-histidine.</text>
        <dbReference type="EC" id="2.7.13.3"/>
    </reaction>
</comment>
<dbReference type="SMART" id="SM00387">
    <property type="entry name" value="HATPase_c"/>
    <property type="match status" value="1"/>
</dbReference>
<gene>
    <name evidence="5" type="ORF">H9977_10975</name>
</gene>
<dbReference type="InterPro" id="IPR003661">
    <property type="entry name" value="HisK_dim/P_dom"/>
</dbReference>
<evidence type="ECO:0000256" key="2">
    <source>
        <dbReference type="ARBA" id="ARBA00012438"/>
    </source>
</evidence>
<dbReference type="Proteomes" id="UP000886740">
    <property type="component" value="Unassembled WGS sequence"/>
</dbReference>
<dbReference type="InterPro" id="IPR036097">
    <property type="entry name" value="HisK_dim/P_sf"/>
</dbReference>
<evidence type="ECO:0000313" key="6">
    <source>
        <dbReference type="Proteomes" id="UP000886740"/>
    </source>
</evidence>
<dbReference type="SUPFAM" id="SSF55874">
    <property type="entry name" value="ATPase domain of HSP90 chaperone/DNA topoisomerase II/histidine kinase"/>
    <property type="match status" value="1"/>
</dbReference>
<dbReference type="PROSITE" id="PS50109">
    <property type="entry name" value="HIS_KIN"/>
    <property type="match status" value="1"/>
</dbReference>
<dbReference type="SUPFAM" id="SSF47384">
    <property type="entry name" value="Homodimeric domain of signal transducing histidine kinase"/>
    <property type="match status" value="1"/>
</dbReference>
<dbReference type="InterPro" id="IPR036890">
    <property type="entry name" value="HATPase_C_sf"/>
</dbReference>
<reference evidence="5" key="1">
    <citation type="journal article" date="2021" name="PeerJ">
        <title>Extensive microbial diversity within the chicken gut microbiome revealed by metagenomics and culture.</title>
        <authorList>
            <person name="Gilroy R."/>
            <person name="Ravi A."/>
            <person name="Getino M."/>
            <person name="Pursley I."/>
            <person name="Horton D.L."/>
            <person name="Alikhan N.F."/>
            <person name="Baker D."/>
            <person name="Gharbi K."/>
            <person name="Hall N."/>
            <person name="Watson M."/>
            <person name="Adriaenssens E.M."/>
            <person name="Foster-Nyarko E."/>
            <person name="Jarju S."/>
            <person name="Secka A."/>
            <person name="Antonio M."/>
            <person name="Oren A."/>
            <person name="Chaudhuri R.R."/>
            <person name="La Ragione R."/>
            <person name="Hildebrand F."/>
            <person name="Pallen M.J."/>
        </authorList>
    </citation>
    <scope>NUCLEOTIDE SEQUENCE</scope>
    <source>
        <strain evidence="5">ChiGjej6B6-14162</strain>
    </source>
</reference>
<dbReference type="CDD" id="cd00082">
    <property type="entry name" value="HisKA"/>
    <property type="match status" value="1"/>
</dbReference>
<evidence type="ECO:0000256" key="3">
    <source>
        <dbReference type="ARBA" id="ARBA00022553"/>
    </source>
</evidence>
<dbReference type="PANTHER" id="PTHR43065:SF42">
    <property type="entry name" value="TWO-COMPONENT SENSOR PPRA"/>
    <property type="match status" value="1"/>
</dbReference>
<organism evidence="5 6">
    <name type="scientific">Candidatus Parabacteroides intestinipullorum</name>
    <dbReference type="NCBI Taxonomy" id="2838723"/>
    <lineage>
        <taxon>Bacteria</taxon>
        <taxon>Pseudomonadati</taxon>
        <taxon>Bacteroidota</taxon>
        <taxon>Bacteroidia</taxon>
        <taxon>Bacteroidales</taxon>
        <taxon>Tannerellaceae</taxon>
        <taxon>Parabacteroides</taxon>
    </lineage>
</organism>
<sequence length="286" mass="32384">MENEENLRIEQLKAQIERLEKLSSLGMLSAGIAHEIQNPLNFVINFSKLSDKLLEDLSDILEEEKEVLSPETLDKLSSFQDEMEGILSDLHDNLHKIEAHGNRAMAIIRGILLYSRGKDDEFVECDPVEIVREYIRLAYHSMRASYKGFNISIHEEIGDNIPKVRMIPQDYSRAVLNLMNNACYAVYSKSKIAAVGYRPEITVKMWVDANDLCLSIEDNGVGLSETVRQNMFTAFFTTKPLGEGTGLGLSITRSIIEDKHKGRIEVASEEDLFTRFTIRIPIVCGK</sequence>
<name>A0A9D2BGT8_9BACT</name>
<keyword evidence="5" id="KW-0418">Kinase</keyword>
<evidence type="ECO:0000259" key="4">
    <source>
        <dbReference type="PROSITE" id="PS50109"/>
    </source>
</evidence>
<proteinExistence type="predicted"/>
<keyword evidence="3" id="KW-0597">Phosphoprotein</keyword>
<protein>
    <recommendedName>
        <fullName evidence="2">histidine kinase</fullName>
        <ecNumber evidence="2">2.7.13.3</ecNumber>
    </recommendedName>
</protein>
<comment type="caution">
    <text evidence="5">The sequence shown here is derived from an EMBL/GenBank/DDBJ whole genome shotgun (WGS) entry which is preliminary data.</text>
</comment>
<keyword evidence="5" id="KW-0808">Transferase</keyword>
<dbReference type="PANTHER" id="PTHR43065">
    <property type="entry name" value="SENSOR HISTIDINE KINASE"/>
    <property type="match status" value="1"/>
</dbReference>
<reference evidence="5" key="2">
    <citation type="submission" date="2021-04" db="EMBL/GenBank/DDBJ databases">
        <authorList>
            <person name="Gilroy R."/>
        </authorList>
    </citation>
    <scope>NUCLEOTIDE SEQUENCE</scope>
    <source>
        <strain evidence="5">ChiGjej6B6-14162</strain>
    </source>
</reference>
<dbReference type="Pfam" id="PF02518">
    <property type="entry name" value="HATPase_c"/>
    <property type="match status" value="1"/>
</dbReference>
<evidence type="ECO:0000313" key="5">
    <source>
        <dbReference type="EMBL" id="HIX75538.1"/>
    </source>
</evidence>